<keyword evidence="1" id="KW-0175">Coiled coil</keyword>
<evidence type="ECO:0000313" key="4">
    <source>
        <dbReference type="Proteomes" id="UP001374584"/>
    </source>
</evidence>
<evidence type="ECO:0000256" key="1">
    <source>
        <dbReference type="SAM" id="Coils"/>
    </source>
</evidence>
<dbReference type="Proteomes" id="UP001374584">
    <property type="component" value="Unassembled WGS sequence"/>
</dbReference>
<reference evidence="3 4" key="1">
    <citation type="submission" date="2024-01" db="EMBL/GenBank/DDBJ databases">
        <title>The genomes of 5 underutilized Papilionoideae crops provide insights into root nodulation and disease resistanc.</title>
        <authorList>
            <person name="Jiang F."/>
        </authorList>
    </citation>
    <scope>NUCLEOTIDE SEQUENCE [LARGE SCALE GENOMIC DNA]</scope>
    <source>
        <strain evidence="3">JINMINGXINNONG_FW02</strain>
        <tissue evidence="3">Leaves</tissue>
    </source>
</reference>
<accession>A0AAN9LBX9</accession>
<evidence type="ECO:0000256" key="2">
    <source>
        <dbReference type="SAM" id="MobiDB-lite"/>
    </source>
</evidence>
<name>A0AAN9LBX9_PHACN</name>
<protein>
    <submittedName>
        <fullName evidence="3">Uncharacterized protein</fullName>
    </submittedName>
</protein>
<feature type="region of interest" description="Disordered" evidence="2">
    <location>
        <begin position="75"/>
        <end position="97"/>
    </location>
</feature>
<dbReference type="EMBL" id="JAYMYR010000011">
    <property type="protein sequence ID" value="KAK7333210.1"/>
    <property type="molecule type" value="Genomic_DNA"/>
</dbReference>
<proteinExistence type="predicted"/>
<feature type="coiled-coil region" evidence="1">
    <location>
        <begin position="1"/>
        <end position="35"/>
    </location>
</feature>
<organism evidence="3 4">
    <name type="scientific">Phaseolus coccineus</name>
    <name type="common">Scarlet runner bean</name>
    <name type="synonym">Phaseolus multiflorus</name>
    <dbReference type="NCBI Taxonomy" id="3886"/>
    <lineage>
        <taxon>Eukaryota</taxon>
        <taxon>Viridiplantae</taxon>
        <taxon>Streptophyta</taxon>
        <taxon>Embryophyta</taxon>
        <taxon>Tracheophyta</taxon>
        <taxon>Spermatophyta</taxon>
        <taxon>Magnoliopsida</taxon>
        <taxon>eudicotyledons</taxon>
        <taxon>Gunneridae</taxon>
        <taxon>Pentapetalae</taxon>
        <taxon>rosids</taxon>
        <taxon>fabids</taxon>
        <taxon>Fabales</taxon>
        <taxon>Fabaceae</taxon>
        <taxon>Papilionoideae</taxon>
        <taxon>50 kb inversion clade</taxon>
        <taxon>NPAAA clade</taxon>
        <taxon>indigoferoid/millettioid clade</taxon>
        <taxon>Phaseoleae</taxon>
        <taxon>Phaseolus</taxon>
    </lineage>
</organism>
<gene>
    <name evidence="3" type="ORF">VNO80_29975</name>
</gene>
<comment type="caution">
    <text evidence="3">The sequence shown here is derived from an EMBL/GenBank/DDBJ whole genome shotgun (WGS) entry which is preliminary data.</text>
</comment>
<keyword evidence="4" id="KW-1185">Reference proteome</keyword>
<sequence>MERLKEELAKSRSSLQEALNANTLLGNKVKTLKDEHSCCDPVKQALSKKVARLIAKQKRLHILIDQGDFDVEWEVSSHEGNSNEDEGVPSSNVGSGDIDGIGNENVIPLEYGLFVFLSAMSDF</sequence>
<evidence type="ECO:0000313" key="3">
    <source>
        <dbReference type="EMBL" id="KAK7333210.1"/>
    </source>
</evidence>
<dbReference type="AlphaFoldDB" id="A0AAN9LBX9"/>